<dbReference type="Proteomes" id="UP001516464">
    <property type="component" value="Unassembled WGS sequence"/>
</dbReference>
<keyword evidence="1" id="KW-0812">Transmembrane</keyword>
<keyword evidence="3" id="KW-1185">Reference proteome</keyword>
<protein>
    <submittedName>
        <fullName evidence="2">Uncharacterized protein</fullName>
    </submittedName>
</protein>
<evidence type="ECO:0000313" key="3">
    <source>
        <dbReference type="Proteomes" id="UP001516464"/>
    </source>
</evidence>
<name>A0ABQ7I1H7_9MICR</name>
<evidence type="ECO:0000256" key="1">
    <source>
        <dbReference type="SAM" id="Phobius"/>
    </source>
</evidence>
<comment type="caution">
    <text evidence="2">The sequence shown here is derived from an EMBL/GenBank/DDBJ whole genome shotgun (WGS) entry which is preliminary data.</text>
</comment>
<evidence type="ECO:0000313" key="2">
    <source>
        <dbReference type="EMBL" id="KAF7684229.1"/>
    </source>
</evidence>
<feature type="transmembrane region" description="Helical" evidence="1">
    <location>
        <begin position="6"/>
        <end position="26"/>
    </location>
</feature>
<dbReference type="EMBL" id="SBIQ01000022">
    <property type="protein sequence ID" value="KAF7684229.1"/>
    <property type="molecule type" value="Genomic_DNA"/>
</dbReference>
<sequence>MNFKLAIITLSSSIISGIMTLSILFARKHANLSTSSFEQHILSSDILIQKLTNHSMIELEPTNFNNTYPTTEFNQNVTESTIFTAINNYYDVSDDDIYDDVYDDLQHEELVYTSIDLVIPEITFLNYKDPIFNILFYEEKLKSNGFLYQFNEINTCVFDPNSLYETTLSFNKTDSQNITAVNTSNYDDFQKIHYWINYSVDNISKTYEKLTSIMKYIDIEIWQNLLSIEKKGKDIIKNIKKHTYDNDISPDYLKPFIHKSKKIQIKLLAVIERSNKLNNLININKYIISESNKYLSKFFIRSKEKKELMSVINLLNFSLGDMPNVISELKNYYSELSEVAFLIANLFNEFNIYKYKTSCFENCDYIPYVHDFKKYLNNIHWILTKHYESLVINKKEMKNVCSKENELCFDTNLTYFKSLEFFNDISGEIAKKYLELCGFVQKLDKYKNSPNNSYTYNFFIFGKYLTFQYLKIVKNIENVTIKITVIKEIEIDFSKALSENKSFTIYKFVEKYLEYASHRNIL</sequence>
<gene>
    <name evidence="2" type="ORF">TCON_0571</name>
</gene>
<reference evidence="2 3" key="1">
    <citation type="submission" date="2019-01" db="EMBL/GenBank/DDBJ databases">
        <title>Genomes sequencing and comparative genomics of infectious freshwater microsporidia, Cucumispora dikerogammari and Thelohania contejeani.</title>
        <authorList>
            <person name="Cormier A."/>
            <person name="Giraud I."/>
            <person name="Wattier R."/>
            <person name="Teixeira M."/>
            <person name="Grandjean F."/>
            <person name="Rigaud T."/>
            <person name="Cordaux R."/>
        </authorList>
    </citation>
    <scope>NUCLEOTIDE SEQUENCE [LARGE SCALE GENOMIC DNA]</scope>
    <source>
        <strain evidence="2">T1</strain>
        <tissue evidence="2">Spores</tissue>
    </source>
</reference>
<organism evidence="2 3">
    <name type="scientific">Astathelohania contejeani</name>
    <dbReference type="NCBI Taxonomy" id="164912"/>
    <lineage>
        <taxon>Eukaryota</taxon>
        <taxon>Fungi</taxon>
        <taxon>Fungi incertae sedis</taxon>
        <taxon>Microsporidia</taxon>
        <taxon>Astathelohaniidae</taxon>
        <taxon>Astathelohania</taxon>
    </lineage>
</organism>
<proteinExistence type="predicted"/>
<keyword evidence="1" id="KW-1133">Transmembrane helix</keyword>
<accession>A0ABQ7I1H7</accession>
<keyword evidence="1" id="KW-0472">Membrane</keyword>